<keyword evidence="4" id="KW-0479">Metal-binding</keyword>
<dbReference type="InterPro" id="IPR022953">
    <property type="entry name" value="ATP_PFK"/>
</dbReference>
<dbReference type="Pfam" id="PF00365">
    <property type="entry name" value="PFK"/>
    <property type="match status" value="1"/>
</dbReference>
<dbReference type="InterPro" id="IPR000023">
    <property type="entry name" value="Phosphofructokinase_dom"/>
</dbReference>
<evidence type="ECO:0000256" key="8">
    <source>
        <dbReference type="ARBA" id="ARBA00022842"/>
    </source>
</evidence>
<accession>A0A7R8VZL8</accession>
<dbReference type="InterPro" id="IPR035966">
    <property type="entry name" value="PKF_sf"/>
</dbReference>
<evidence type="ECO:0000259" key="11">
    <source>
        <dbReference type="Pfam" id="PF00365"/>
    </source>
</evidence>
<keyword evidence="3" id="KW-0808">Transferase</keyword>
<evidence type="ECO:0000256" key="2">
    <source>
        <dbReference type="ARBA" id="ARBA00002659"/>
    </source>
</evidence>
<feature type="domain" description="Phosphofructokinase" evidence="11">
    <location>
        <begin position="68"/>
        <end position="374"/>
    </location>
</feature>
<dbReference type="OrthoDB" id="537915at2759"/>
<evidence type="ECO:0000256" key="7">
    <source>
        <dbReference type="ARBA" id="ARBA00022840"/>
    </source>
</evidence>
<evidence type="ECO:0000256" key="6">
    <source>
        <dbReference type="ARBA" id="ARBA00022777"/>
    </source>
</evidence>
<protein>
    <recommendedName>
        <fullName evidence="11">Phosphofructokinase domain-containing protein</fullName>
    </recommendedName>
</protein>
<dbReference type="Gene3D" id="3.40.50.450">
    <property type="match status" value="1"/>
</dbReference>
<dbReference type="Gene3D" id="3.40.50.460">
    <property type="entry name" value="Phosphofructokinase domain"/>
    <property type="match status" value="1"/>
</dbReference>
<dbReference type="GO" id="GO:0003872">
    <property type="term" value="F:6-phosphofructokinase activity"/>
    <property type="evidence" value="ECO:0007669"/>
    <property type="project" value="UniProtKB-EC"/>
</dbReference>
<evidence type="ECO:0000313" key="12">
    <source>
        <dbReference type="EMBL" id="CAD7221993.1"/>
    </source>
</evidence>
<keyword evidence="5" id="KW-0547">Nucleotide-binding</keyword>
<evidence type="ECO:0000256" key="9">
    <source>
        <dbReference type="ARBA" id="ARBA00023152"/>
    </source>
</evidence>
<dbReference type="NCBIfam" id="NF005301">
    <property type="entry name" value="PRK06830.1"/>
    <property type="match status" value="1"/>
</dbReference>
<keyword evidence="9" id="KW-0324">Glycolysis</keyword>
<dbReference type="UniPathway" id="UPA00109">
    <property type="reaction ID" value="UER00182"/>
</dbReference>
<dbReference type="PIRSF" id="PIRSF000534">
    <property type="entry name" value="PPi_PFK_TP0108"/>
    <property type="match status" value="1"/>
</dbReference>
<organism evidence="12">
    <name type="scientific">Cyprideis torosa</name>
    <dbReference type="NCBI Taxonomy" id="163714"/>
    <lineage>
        <taxon>Eukaryota</taxon>
        <taxon>Metazoa</taxon>
        <taxon>Ecdysozoa</taxon>
        <taxon>Arthropoda</taxon>
        <taxon>Crustacea</taxon>
        <taxon>Oligostraca</taxon>
        <taxon>Ostracoda</taxon>
        <taxon>Podocopa</taxon>
        <taxon>Podocopida</taxon>
        <taxon>Cytherocopina</taxon>
        <taxon>Cytheroidea</taxon>
        <taxon>Cytherideidae</taxon>
        <taxon>Cyprideis</taxon>
    </lineage>
</organism>
<dbReference type="EMBL" id="OB660025">
    <property type="protein sequence ID" value="CAD7221993.1"/>
    <property type="molecule type" value="Genomic_DNA"/>
</dbReference>
<dbReference type="GO" id="GO:0005524">
    <property type="term" value="F:ATP binding"/>
    <property type="evidence" value="ECO:0007669"/>
    <property type="project" value="UniProtKB-KW"/>
</dbReference>
<reference evidence="12" key="1">
    <citation type="submission" date="2020-11" db="EMBL/GenBank/DDBJ databases">
        <authorList>
            <person name="Tran Van P."/>
        </authorList>
    </citation>
    <scope>NUCLEOTIDE SEQUENCE</scope>
</reference>
<proteinExistence type="predicted"/>
<dbReference type="AlphaFoldDB" id="A0A7R8VZL8"/>
<comment type="function">
    <text evidence="2">Catalyzes the phosphorylation of D-fructose 6-phosphate to fructose 1,6-bisphosphate by ATP, the first committing step of glycolysis.</text>
</comment>
<dbReference type="GO" id="GO:0006002">
    <property type="term" value="P:fructose 6-phosphate metabolic process"/>
    <property type="evidence" value="ECO:0007669"/>
    <property type="project" value="InterPro"/>
</dbReference>
<dbReference type="GO" id="GO:0005737">
    <property type="term" value="C:cytoplasm"/>
    <property type="evidence" value="ECO:0007669"/>
    <property type="project" value="UniProtKB-ARBA"/>
</dbReference>
<dbReference type="GO" id="GO:0046872">
    <property type="term" value="F:metal ion binding"/>
    <property type="evidence" value="ECO:0007669"/>
    <property type="project" value="UniProtKB-KW"/>
</dbReference>
<dbReference type="SUPFAM" id="SSF53784">
    <property type="entry name" value="Phosphofructokinase"/>
    <property type="match status" value="1"/>
</dbReference>
<sequence>MSEINSLEIENLGPAKFDNPLNDKQYYRFRSDEEKFPINPIYDGNHPSEYLELSGPRKKIFFQPGKTRAAIVTCGGICPGLNAVIRGIVMQLWHLYGCKDIIGIRYGFGGLGENALEPIELNPSIVVDLKMLGGTILGTSRGTPPTSTLVDSLVWQNIDILFVIGGDGTMKGASAIWNEVKERGLQKAIIGVPKTVDNDIPYVTRSFGFETAVAEASEAINCASTEARSVRHGIGLVKLMGRNAGFIAANACLASGNANFCLIPEVGFQLHGENGLFDLLERRLRRRNHAVIVVAEGAGQEFFNAEELGQDASGNNKLGDIGSLLQSKIKEHFTKAGFNHSIKYIEPSYLIRSTAPNANDQLYCDACARSAVHAAMSGKTGMLIGNRHRHLVHVPMSALAGKQRKVRPDGDLWFSVRENTGQPQYMGNSDD</sequence>
<dbReference type="FunFam" id="3.40.50.450:FF:000002">
    <property type="entry name" value="ATP-dependent 6-phosphofructokinase"/>
    <property type="match status" value="1"/>
</dbReference>
<keyword evidence="8" id="KW-0460">Magnesium</keyword>
<name>A0A7R8VZL8_9CRUS</name>
<dbReference type="PANTHER" id="PTHR45770">
    <property type="entry name" value="ATP-DEPENDENT 6-PHOSPHOFRUCTOKINASE 1"/>
    <property type="match status" value="1"/>
</dbReference>
<dbReference type="InterPro" id="IPR050929">
    <property type="entry name" value="PFKA"/>
</dbReference>
<comment type="cofactor">
    <cofactor evidence="1">
        <name>Mg(2+)</name>
        <dbReference type="ChEBI" id="CHEBI:18420"/>
    </cofactor>
</comment>
<evidence type="ECO:0000256" key="1">
    <source>
        <dbReference type="ARBA" id="ARBA00001946"/>
    </source>
</evidence>
<evidence type="ECO:0000256" key="10">
    <source>
        <dbReference type="ARBA" id="ARBA00048070"/>
    </source>
</evidence>
<gene>
    <name evidence="12" type="ORF">CTOB1V02_LOCUS12</name>
</gene>
<comment type="catalytic activity">
    <reaction evidence="10">
        <text>beta-D-fructose 6-phosphate + ATP = beta-D-fructose 1,6-bisphosphate + ADP + H(+)</text>
        <dbReference type="Rhea" id="RHEA:16109"/>
        <dbReference type="ChEBI" id="CHEBI:15378"/>
        <dbReference type="ChEBI" id="CHEBI:30616"/>
        <dbReference type="ChEBI" id="CHEBI:32966"/>
        <dbReference type="ChEBI" id="CHEBI:57634"/>
        <dbReference type="ChEBI" id="CHEBI:456216"/>
        <dbReference type="EC" id="2.7.1.11"/>
    </reaction>
</comment>
<keyword evidence="6" id="KW-0418">Kinase</keyword>
<evidence type="ECO:0000256" key="3">
    <source>
        <dbReference type="ARBA" id="ARBA00022679"/>
    </source>
</evidence>
<keyword evidence="7" id="KW-0067">ATP-binding</keyword>
<evidence type="ECO:0000256" key="5">
    <source>
        <dbReference type="ARBA" id="ARBA00022741"/>
    </source>
</evidence>
<dbReference type="PRINTS" id="PR00476">
    <property type="entry name" value="PHFRCTKINASE"/>
</dbReference>
<evidence type="ECO:0000256" key="4">
    <source>
        <dbReference type="ARBA" id="ARBA00022723"/>
    </source>
</evidence>
<dbReference type="InterPro" id="IPR012004">
    <property type="entry name" value="PyroP-dep_PFK_TP0108"/>
</dbReference>